<comment type="caution">
    <text evidence="2">The sequence shown here is derived from an EMBL/GenBank/DDBJ whole genome shotgun (WGS) entry which is preliminary data.</text>
</comment>
<gene>
    <name evidence="2" type="ORF">ACFSDE_02675</name>
</gene>
<dbReference type="RefSeq" id="WP_343915417.1">
    <property type="nucleotide sequence ID" value="NZ_BAAAJT010000002.1"/>
</dbReference>
<protein>
    <recommendedName>
        <fullName evidence="4">DUF308 domain-containing protein</fullName>
    </recommendedName>
</protein>
<keyword evidence="1" id="KW-0472">Membrane</keyword>
<evidence type="ECO:0000313" key="3">
    <source>
        <dbReference type="Proteomes" id="UP001597351"/>
    </source>
</evidence>
<reference evidence="3" key="1">
    <citation type="journal article" date="2019" name="Int. J. Syst. Evol. Microbiol.">
        <title>The Global Catalogue of Microorganisms (GCM) 10K type strain sequencing project: providing services to taxonomists for standard genome sequencing and annotation.</title>
        <authorList>
            <consortium name="The Broad Institute Genomics Platform"/>
            <consortium name="The Broad Institute Genome Sequencing Center for Infectious Disease"/>
            <person name="Wu L."/>
            <person name="Ma J."/>
        </authorList>
    </citation>
    <scope>NUCLEOTIDE SEQUENCE [LARGE SCALE GENOMIC DNA]</scope>
    <source>
        <strain evidence="3">CGMCC 1.12477</strain>
    </source>
</reference>
<evidence type="ECO:0000313" key="2">
    <source>
        <dbReference type="EMBL" id="MFD1945682.1"/>
    </source>
</evidence>
<evidence type="ECO:0000256" key="1">
    <source>
        <dbReference type="SAM" id="Phobius"/>
    </source>
</evidence>
<evidence type="ECO:0008006" key="4">
    <source>
        <dbReference type="Google" id="ProtNLM"/>
    </source>
</evidence>
<feature type="transmembrane region" description="Helical" evidence="1">
    <location>
        <begin position="96"/>
        <end position="114"/>
    </location>
</feature>
<feature type="transmembrane region" description="Helical" evidence="1">
    <location>
        <begin position="71"/>
        <end position="90"/>
    </location>
</feature>
<accession>A0ABW4TJJ3</accession>
<dbReference type="Proteomes" id="UP001597351">
    <property type="component" value="Unassembled WGS sequence"/>
</dbReference>
<keyword evidence="1" id="KW-0812">Transmembrane</keyword>
<sequence>MSGTSNDDEAWQAIVENYGERAEVDDPPAPPTFTTSFEVALPAAAPEVEPEDRFVPPDPGPLPPIRFPEHLPWLGVLGIPAVMLVALLGGVSLPSWLGYLMVVGFVGSFVYLVLTMKRGGRDPWDDGARV</sequence>
<keyword evidence="3" id="KW-1185">Reference proteome</keyword>
<proteinExistence type="predicted"/>
<keyword evidence="1" id="KW-1133">Transmembrane helix</keyword>
<name>A0ABW4TJJ3_9ACTN</name>
<organism evidence="2 3">
    <name type="scientific">Nocardioides aestuarii</name>
    <dbReference type="NCBI Taxonomy" id="252231"/>
    <lineage>
        <taxon>Bacteria</taxon>
        <taxon>Bacillati</taxon>
        <taxon>Actinomycetota</taxon>
        <taxon>Actinomycetes</taxon>
        <taxon>Propionibacteriales</taxon>
        <taxon>Nocardioidaceae</taxon>
        <taxon>Nocardioides</taxon>
    </lineage>
</organism>
<dbReference type="EMBL" id="JBHUGD010000001">
    <property type="protein sequence ID" value="MFD1945682.1"/>
    <property type="molecule type" value="Genomic_DNA"/>
</dbReference>